<evidence type="ECO:0000256" key="2">
    <source>
        <dbReference type="ARBA" id="ARBA00013090"/>
    </source>
</evidence>
<proteinExistence type="inferred from homology"/>
<dbReference type="InterPro" id="IPR001920">
    <property type="entry name" value="Asp/Glu_race"/>
</dbReference>
<evidence type="ECO:0000256" key="4">
    <source>
        <dbReference type="ARBA" id="ARBA00022984"/>
    </source>
</evidence>
<feature type="binding site" evidence="7">
    <location>
        <begin position="44"/>
        <end position="45"/>
    </location>
    <ligand>
        <name>substrate</name>
    </ligand>
</feature>
<comment type="pathway">
    <text evidence="7">Cell wall biogenesis; peptidoglycan biosynthesis.</text>
</comment>
<dbReference type="GO" id="GO:0071555">
    <property type="term" value="P:cell wall organization"/>
    <property type="evidence" value="ECO:0007669"/>
    <property type="project" value="UniProtKB-KW"/>
</dbReference>
<comment type="function">
    <text evidence="7">Provides the (R)-glutamate required for cell wall biosynthesis.</text>
</comment>
<accession>A0A1Y6BGC6</accession>
<dbReference type="AlphaFoldDB" id="A0A1Y6BGC6"/>
<gene>
    <name evidence="7" type="primary">murI</name>
    <name evidence="8" type="ORF">SAMN05428998_10348</name>
</gene>
<dbReference type="PANTHER" id="PTHR21198:SF2">
    <property type="entry name" value="GLUTAMATE RACEMASE"/>
    <property type="match status" value="1"/>
</dbReference>
<evidence type="ECO:0000256" key="6">
    <source>
        <dbReference type="ARBA" id="ARBA00023316"/>
    </source>
</evidence>
<dbReference type="GO" id="GO:0009252">
    <property type="term" value="P:peptidoglycan biosynthetic process"/>
    <property type="evidence" value="ECO:0007669"/>
    <property type="project" value="UniProtKB-UniRule"/>
</dbReference>
<dbReference type="UniPathway" id="UPA00219"/>
<reference evidence="8 9" key="1">
    <citation type="submission" date="2017-04" db="EMBL/GenBank/DDBJ databases">
        <authorList>
            <person name="Afonso C.L."/>
            <person name="Miller P.J."/>
            <person name="Scott M.A."/>
            <person name="Spackman E."/>
            <person name="Goraichik I."/>
            <person name="Dimitrov K.M."/>
            <person name="Suarez D.L."/>
            <person name="Swayne D.E."/>
        </authorList>
    </citation>
    <scope>NUCLEOTIDE SEQUENCE [LARGE SCALE GENOMIC DNA]</scope>
    <source>
        <strain evidence="8 9">USBA 355</strain>
    </source>
</reference>
<dbReference type="GO" id="GO:0008360">
    <property type="term" value="P:regulation of cell shape"/>
    <property type="evidence" value="ECO:0007669"/>
    <property type="project" value="UniProtKB-KW"/>
</dbReference>
<dbReference type="Gene3D" id="3.40.50.1860">
    <property type="match status" value="2"/>
</dbReference>
<dbReference type="RefSeq" id="WP_085121502.1">
    <property type="nucleotide sequence ID" value="NZ_FWZX01000003.1"/>
</dbReference>
<feature type="binding site" evidence="7">
    <location>
        <begin position="192"/>
        <end position="193"/>
    </location>
    <ligand>
        <name>substrate</name>
    </ligand>
</feature>
<feature type="binding site" evidence="7">
    <location>
        <begin position="12"/>
        <end position="13"/>
    </location>
    <ligand>
        <name>substrate</name>
    </ligand>
</feature>
<dbReference type="PANTHER" id="PTHR21198">
    <property type="entry name" value="GLUTAMATE RACEMASE"/>
    <property type="match status" value="1"/>
</dbReference>
<keyword evidence="9" id="KW-1185">Reference proteome</keyword>
<feature type="active site" description="Proton donor/acceptor" evidence="7">
    <location>
        <position position="80"/>
    </location>
</feature>
<evidence type="ECO:0000256" key="5">
    <source>
        <dbReference type="ARBA" id="ARBA00023235"/>
    </source>
</evidence>
<keyword evidence="6 7" id="KW-0961">Cell wall biogenesis/degradation</keyword>
<comment type="similarity">
    <text evidence="7">Belongs to the aspartate/glutamate racemases family.</text>
</comment>
<evidence type="ECO:0000256" key="1">
    <source>
        <dbReference type="ARBA" id="ARBA00001602"/>
    </source>
</evidence>
<dbReference type="InterPro" id="IPR015942">
    <property type="entry name" value="Asp/Glu/hydantoin_racemase"/>
</dbReference>
<comment type="catalytic activity">
    <reaction evidence="1 7">
        <text>L-glutamate = D-glutamate</text>
        <dbReference type="Rhea" id="RHEA:12813"/>
        <dbReference type="ChEBI" id="CHEBI:29985"/>
        <dbReference type="ChEBI" id="CHEBI:29986"/>
        <dbReference type="EC" id="5.1.1.3"/>
    </reaction>
</comment>
<dbReference type="EC" id="5.1.1.3" evidence="2 7"/>
<dbReference type="InterPro" id="IPR018187">
    <property type="entry name" value="Asp/Glu_racemase_AS_1"/>
</dbReference>
<name>A0A1Y6BGC6_9PROT</name>
<dbReference type="Proteomes" id="UP000192917">
    <property type="component" value="Unassembled WGS sequence"/>
</dbReference>
<dbReference type="NCBIfam" id="TIGR00067">
    <property type="entry name" value="glut_race"/>
    <property type="match status" value="1"/>
</dbReference>
<dbReference type="EMBL" id="FWZX01000003">
    <property type="protein sequence ID" value="SMF02377.1"/>
    <property type="molecule type" value="Genomic_DNA"/>
</dbReference>
<evidence type="ECO:0000256" key="7">
    <source>
        <dbReference type="HAMAP-Rule" id="MF_00258"/>
    </source>
</evidence>
<dbReference type="STRING" id="560819.SAMN05428998_10348"/>
<organism evidence="8 9">
    <name type="scientific">Tistlia consotensis USBA 355</name>
    <dbReference type="NCBI Taxonomy" id="560819"/>
    <lineage>
        <taxon>Bacteria</taxon>
        <taxon>Pseudomonadati</taxon>
        <taxon>Pseudomonadota</taxon>
        <taxon>Alphaproteobacteria</taxon>
        <taxon>Rhodospirillales</taxon>
        <taxon>Rhodovibrionaceae</taxon>
        <taxon>Tistlia</taxon>
    </lineage>
</organism>
<dbReference type="SUPFAM" id="SSF53681">
    <property type="entry name" value="Aspartate/glutamate racemase"/>
    <property type="match status" value="2"/>
</dbReference>
<keyword evidence="4 7" id="KW-0573">Peptidoglycan synthesis</keyword>
<dbReference type="GO" id="GO:0008881">
    <property type="term" value="F:glutamate racemase activity"/>
    <property type="evidence" value="ECO:0007669"/>
    <property type="project" value="UniProtKB-UniRule"/>
</dbReference>
<feature type="binding site" evidence="7">
    <location>
        <begin position="81"/>
        <end position="82"/>
    </location>
    <ligand>
        <name>substrate</name>
    </ligand>
</feature>
<protein>
    <recommendedName>
        <fullName evidence="2 7">Glutamate racemase</fullName>
        <ecNumber evidence="2 7">5.1.1.3</ecNumber>
    </recommendedName>
</protein>
<dbReference type="PROSITE" id="PS00923">
    <property type="entry name" value="ASP_GLU_RACEMASE_1"/>
    <property type="match status" value="1"/>
</dbReference>
<sequence>MEGAGLTIALLDSGVGGLSVLRAMTAALPDADILYLADFAGLPYGAKSDAELAGRLVGLQRRLAAEAASEAPLDALVVACNTASTLALEALRAEAGFPVVGTVPPIKTAAEMTRSGVIGLLATAATVRRPYVDRLIAEHAARCRVVRVGAAGLVPLAEAALRGSPPDPEAVARELAPLAVAEGLDAVALGCTHYPLLAGVLAAALPGVAHWIDAAPAIARQLCRVLAPRLAAGTDGVEGETPRRRFLFTGPAAGIEGLAPALAGYGFAEARPLGRADSLPPSSPAAASR</sequence>
<dbReference type="InterPro" id="IPR004391">
    <property type="entry name" value="Glu_race"/>
</dbReference>
<feature type="active site" description="Proton donor/acceptor" evidence="7">
    <location>
        <position position="191"/>
    </location>
</feature>
<evidence type="ECO:0000256" key="3">
    <source>
        <dbReference type="ARBA" id="ARBA00022960"/>
    </source>
</evidence>
<keyword evidence="5 7" id="KW-0413">Isomerase</keyword>
<evidence type="ECO:0000313" key="8">
    <source>
        <dbReference type="EMBL" id="SMF02377.1"/>
    </source>
</evidence>
<evidence type="ECO:0000313" key="9">
    <source>
        <dbReference type="Proteomes" id="UP000192917"/>
    </source>
</evidence>
<keyword evidence="3 7" id="KW-0133">Cell shape</keyword>
<dbReference type="Pfam" id="PF01177">
    <property type="entry name" value="Asp_Glu_race"/>
    <property type="match status" value="1"/>
</dbReference>
<dbReference type="HAMAP" id="MF_00258">
    <property type="entry name" value="Glu_racemase"/>
    <property type="match status" value="1"/>
</dbReference>